<gene>
    <name evidence="2" type="primary">mobC</name>
    <name evidence="2" type="ORF">PQG98_18550</name>
</gene>
<organism evidence="2 3">
    <name type="scientific">Bacteroides zhangwenhongii</name>
    <dbReference type="NCBI Taxonomy" id="2650157"/>
    <lineage>
        <taxon>Bacteria</taxon>
        <taxon>Pseudomonadati</taxon>
        <taxon>Bacteroidota</taxon>
        <taxon>Bacteroidia</taxon>
        <taxon>Bacteroidales</taxon>
        <taxon>Bacteroidaceae</taxon>
        <taxon>Bacteroides</taxon>
    </lineage>
</organism>
<dbReference type="RefSeq" id="WP_272721237.1">
    <property type="nucleotide sequence ID" value="NZ_JAQPYS010000103.1"/>
</dbReference>
<feature type="compositionally biased region" description="Basic and acidic residues" evidence="1">
    <location>
        <begin position="8"/>
        <end position="25"/>
    </location>
</feature>
<keyword evidence="3" id="KW-1185">Reference proteome</keyword>
<dbReference type="Pfam" id="PF21983">
    <property type="entry name" value="NikA-like"/>
    <property type="match status" value="1"/>
</dbReference>
<feature type="non-terminal residue" evidence="2">
    <location>
        <position position="106"/>
    </location>
</feature>
<protein>
    <submittedName>
        <fullName evidence="2">Plasmid mobilization relaxosome protein MobC</fullName>
    </submittedName>
</protein>
<dbReference type="EMBL" id="JAQPYS010000103">
    <property type="protein sequence ID" value="MDC7138324.1"/>
    <property type="molecule type" value="Genomic_DNA"/>
</dbReference>
<comment type="caution">
    <text evidence="2">The sequence shown here is derived from an EMBL/GenBank/DDBJ whole genome shotgun (WGS) entry which is preliminary data.</text>
</comment>
<name>A0ABT5HCW9_9BACE</name>
<accession>A0ABT5HCW9</accession>
<feature type="region of interest" description="Disordered" evidence="1">
    <location>
        <begin position="1"/>
        <end position="25"/>
    </location>
</feature>
<evidence type="ECO:0000313" key="3">
    <source>
        <dbReference type="Proteomes" id="UP001215398"/>
    </source>
</evidence>
<evidence type="ECO:0000313" key="2">
    <source>
        <dbReference type="EMBL" id="MDC7138324.1"/>
    </source>
</evidence>
<evidence type="ECO:0000256" key="1">
    <source>
        <dbReference type="SAM" id="MobiDB-lite"/>
    </source>
</evidence>
<dbReference type="InterPro" id="IPR053842">
    <property type="entry name" value="NikA-like"/>
</dbReference>
<proteinExistence type="predicted"/>
<reference evidence="2 3" key="1">
    <citation type="submission" date="2023-01" db="EMBL/GenBank/DDBJ databases">
        <title>Exploring GABA producing Bacteroides strains toward improving mental health.</title>
        <authorList>
            <person name="Yousuf B."/>
            <person name="Bouhlel N.E."/>
            <person name="Mottawea W."/>
            <person name="Hammami R."/>
        </authorList>
    </citation>
    <scope>NUCLEOTIDE SEQUENCE [LARGE SCALE GENOMIC DNA]</scope>
    <source>
        <strain evidence="2 3">UO.H1054</strain>
    </source>
</reference>
<sequence length="106" mass="12122">MTEFAPTPRKDPERRKGGRPRKDSAEKKCHFIKVGFDELNFKKLKKRSRRMKASLSSIVYDLAINGKINEPLSQEMMDCFRKLAGMANNLNQLAHEAHIAGYEDVA</sequence>
<dbReference type="Proteomes" id="UP001215398">
    <property type="component" value="Unassembled WGS sequence"/>
</dbReference>